<reference evidence="1 2" key="1">
    <citation type="submission" date="2020-02" db="EMBL/GenBank/DDBJ databases">
        <authorList>
            <person name="Ferguson B K."/>
        </authorList>
    </citation>
    <scope>NUCLEOTIDE SEQUENCE [LARGE SCALE GENOMIC DNA]</scope>
</reference>
<accession>A0A6H5I102</accession>
<dbReference type="AlphaFoldDB" id="A0A6H5I102"/>
<gene>
    <name evidence="1" type="ORF">TBRA_LOCUS3321</name>
</gene>
<protein>
    <submittedName>
        <fullName evidence="1">Uncharacterized protein</fullName>
    </submittedName>
</protein>
<keyword evidence="2" id="KW-1185">Reference proteome</keyword>
<name>A0A6H5I102_9HYME</name>
<dbReference type="Proteomes" id="UP000479190">
    <property type="component" value="Unassembled WGS sequence"/>
</dbReference>
<sequence length="130" mass="15875">MPKKRERRFSDWTGYMLYSVITASDEARQRERERERERGERKERVWRWWSGGHISREAGKADSLRRAAAHSRRVKASFRQHWYRVYYYVQRRCCYHTAAAERCDSTRRHSSFRTERLEKFLRTGRGGARV</sequence>
<evidence type="ECO:0000313" key="2">
    <source>
        <dbReference type="Proteomes" id="UP000479190"/>
    </source>
</evidence>
<evidence type="ECO:0000313" key="1">
    <source>
        <dbReference type="EMBL" id="CAB0031350.1"/>
    </source>
</evidence>
<dbReference type="EMBL" id="CADCXV010000641">
    <property type="protein sequence ID" value="CAB0031350.1"/>
    <property type="molecule type" value="Genomic_DNA"/>
</dbReference>
<proteinExistence type="predicted"/>
<organism evidence="1 2">
    <name type="scientific">Trichogramma brassicae</name>
    <dbReference type="NCBI Taxonomy" id="86971"/>
    <lineage>
        <taxon>Eukaryota</taxon>
        <taxon>Metazoa</taxon>
        <taxon>Ecdysozoa</taxon>
        <taxon>Arthropoda</taxon>
        <taxon>Hexapoda</taxon>
        <taxon>Insecta</taxon>
        <taxon>Pterygota</taxon>
        <taxon>Neoptera</taxon>
        <taxon>Endopterygota</taxon>
        <taxon>Hymenoptera</taxon>
        <taxon>Apocrita</taxon>
        <taxon>Proctotrupomorpha</taxon>
        <taxon>Chalcidoidea</taxon>
        <taxon>Trichogrammatidae</taxon>
        <taxon>Trichogramma</taxon>
    </lineage>
</organism>